<dbReference type="PRINTS" id="PR00861">
    <property type="entry name" value="ALYTICPTASE"/>
</dbReference>
<comment type="caution">
    <text evidence="9">The sequence shown here is derived from an EMBL/GenBank/DDBJ whole genome shotgun (WGS) entry which is preliminary data.</text>
</comment>
<evidence type="ECO:0000256" key="6">
    <source>
        <dbReference type="SAM" id="Coils"/>
    </source>
</evidence>
<evidence type="ECO:0000256" key="3">
    <source>
        <dbReference type="ARBA" id="ARBA00022801"/>
    </source>
</evidence>
<dbReference type="InterPro" id="IPR001316">
    <property type="entry name" value="Pept_S1A_streptogrisin"/>
</dbReference>
<feature type="domain" description="Peptidase S1" evidence="8">
    <location>
        <begin position="219"/>
        <end position="394"/>
    </location>
</feature>
<comment type="similarity">
    <text evidence="1">Belongs to the peptidase S1 family.</text>
</comment>
<reference evidence="9 10" key="1">
    <citation type="submission" date="2015-01" db="EMBL/GenBank/DDBJ databases">
        <title>Genome Assembly of Bacillus badius MTCC 1458.</title>
        <authorList>
            <person name="Verma A."/>
            <person name="Khatri I."/>
            <person name="Mual P."/>
            <person name="Subramanian S."/>
            <person name="Krishnamurthi S."/>
        </authorList>
    </citation>
    <scope>NUCLEOTIDE SEQUENCE [LARGE SCALE GENOMIC DNA]</scope>
    <source>
        <strain evidence="9 10">MTCC 1458</strain>
    </source>
</reference>
<keyword evidence="4" id="KW-0720">Serine protease</keyword>
<dbReference type="Proteomes" id="UP000031982">
    <property type="component" value="Unassembled WGS sequence"/>
</dbReference>
<dbReference type="Gene3D" id="2.40.10.10">
    <property type="entry name" value="Trypsin-like serine proteases"/>
    <property type="match status" value="2"/>
</dbReference>
<evidence type="ECO:0000256" key="2">
    <source>
        <dbReference type="ARBA" id="ARBA00022670"/>
    </source>
</evidence>
<keyword evidence="10" id="KW-1185">Reference proteome</keyword>
<dbReference type="InterPro" id="IPR009003">
    <property type="entry name" value="Peptidase_S1_PA"/>
</dbReference>
<name>A0ABR5APQ7_BACBA</name>
<evidence type="ECO:0000256" key="5">
    <source>
        <dbReference type="ARBA" id="ARBA00023157"/>
    </source>
</evidence>
<dbReference type="Pfam" id="PF00089">
    <property type="entry name" value="Trypsin"/>
    <property type="match status" value="1"/>
</dbReference>
<protein>
    <submittedName>
        <fullName evidence="9">Serine protease</fullName>
    </submittedName>
</protein>
<sequence length="415" mass="45479">MKKVAALTFALSLTFIGLGTTNAYAKQTEEQLAEKQSKLIEKFDKELSKMNLDYESLQDIGGVYFDEDVMTIQIDETPTKGQQVMSKQDQQRLEKLKKISEKIAETSPNEFEVKTVSKSYSELVELQKQIGNQAETMGLDNFVIDLSTKQSKLILRIADLSNEDKQTLHSMYGSDLKIEIDKNTEKEHKSKNEGYKSRKSDWNSQGAGIGIGTSAGSCSTAGVAIKGSNLWVMTAGHCNDGSNNMFYQWGSRFGTTHLDATASDYDFLLVKENGSTLKRYASNGLYGTIGDTSTGYDGQLTGSFFQAEGLRVCKVGITTNRTCGVVDVARRQARFGTGLVTSVVKGDGSALSAEGDSGGAWFTRSQPFRLVGIHQGGNKKLSNDYSSVSYFTPWGEVAEKYGLQLYRSSTPTAMN</sequence>
<dbReference type="GeneID" id="92778768"/>
<dbReference type="InterPro" id="IPR001254">
    <property type="entry name" value="Trypsin_dom"/>
</dbReference>
<dbReference type="SUPFAM" id="SSF50494">
    <property type="entry name" value="Trypsin-like serine proteases"/>
    <property type="match status" value="1"/>
</dbReference>
<organism evidence="9 10">
    <name type="scientific">Bacillus badius</name>
    <dbReference type="NCBI Taxonomy" id="1455"/>
    <lineage>
        <taxon>Bacteria</taxon>
        <taxon>Bacillati</taxon>
        <taxon>Bacillota</taxon>
        <taxon>Bacilli</taxon>
        <taxon>Bacillales</taxon>
        <taxon>Bacillaceae</taxon>
        <taxon>Pseudobacillus</taxon>
    </lineage>
</organism>
<dbReference type="GO" id="GO:0008233">
    <property type="term" value="F:peptidase activity"/>
    <property type="evidence" value="ECO:0007669"/>
    <property type="project" value="UniProtKB-KW"/>
</dbReference>
<proteinExistence type="inferred from homology"/>
<evidence type="ECO:0000313" key="10">
    <source>
        <dbReference type="Proteomes" id="UP000031982"/>
    </source>
</evidence>
<dbReference type="CDD" id="cd21112">
    <property type="entry name" value="alphaLP-like"/>
    <property type="match status" value="1"/>
</dbReference>
<dbReference type="RefSeq" id="WP_041114497.1">
    <property type="nucleotide sequence ID" value="NZ_JARLVI010000020.1"/>
</dbReference>
<keyword evidence="5" id="KW-1015">Disulfide bond</keyword>
<gene>
    <name evidence="9" type="ORF">SD77_2890</name>
</gene>
<keyword evidence="2 9" id="KW-0645">Protease</keyword>
<keyword evidence="7" id="KW-0732">Signal</keyword>
<feature type="signal peptide" evidence="7">
    <location>
        <begin position="1"/>
        <end position="25"/>
    </location>
</feature>
<keyword evidence="3" id="KW-0378">Hydrolase</keyword>
<dbReference type="EMBL" id="JXLP01000024">
    <property type="protein sequence ID" value="KIL74235.1"/>
    <property type="molecule type" value="Genomic_DNA"/>
</dbReference>
<dbReference type="InterPro" id="IPR018114">
    <property type="entry name" value="TRYPSIN_HIS"/>
</dbReference>
<dbReference type="PROSITE" id="PS00134">
    <property type="entry name" value="TRYPSIN_HIS"/>
    <property type="match status" value="1"/>
</dbReference>
<evidence type="ECO:0000313" key="9">
    <source>
        <dbReference type="EMBL" id="KIL74235.1"/>
    </source>
</evidence>
<evidence type="ECO:0000256" key="1">
    <source>
        <dbReference type="ARBA" id="ARBA00007664"/>
    </source>
</evidence>
<evidence type="ECO:0000256" key="7">
    <source>
        <dbReference type="SAM" id="SignalP"/>
    </source>
</evidence>
<feature type="coiled-coil region" evidence="6">
    <location>
        <begin position="25"/>
        <end position="60"/>
    </location>
</feature>
<feature type="chain" id="PRO_5047012195" evidence="7">
    <location>
        <begin position="26"/>
        <end position="415"/>
    </location>
</feature>
<evidence type="ECO:0000256" key="4">
    <source>
        <dbReference type="ARBA" id="ARBA00022825"/>
    </source>
</evidence>
<dbReference type="GO" id="GO:0006508">
    <property type="term" value="P:proteolysis"/>
    <property type="evidence" value="ECO:0007669"/>
    <property type="project" value="UniProtKB-KW"/>
</dbReference>
<dbReference type="InterPro" id="IPR043504">
    <property type="entry name" value="Peptidase_S1_PA_chymotrypsin"/>
</dbReference>
<evidence type="ECO:0000259" key="8">
    <source>
        <dbReference type="Pfam" id="PF00089"/>
    </source>
</evidence>
<keyword evidence="6" id="KW-0175">Coiled coil</keyword>
<accession>A0ABR5APQ7</accession>